<name>A0A240C6M4_9STAP</name>
<gene>
    <name evidence="4" type="ORF">SAMEA4412661_01724</name>
</gene>
<dbReference type="KEGG" id="smus:C7J88_05285"/>
<dbReference type="InterPro" id="IPR001647">
    <property type="entry name" value="HTH_TetR"/>
</dbReference>
<evidence type="ECO:0000259" key="3">
    <source>
        <dbReference type="PROSITE" id="PS50977"/>
    </source>
</evidence>
<sequence>MHQITKQWLFKTAMLFISQQHGIMSYILKKVIAMNKNDLRYRKTEFNLYNSYLTLLEKISDKEITITKICEQALCSRNTFYLHYTSKDHLHESMVTALLEKMASAFMSHVEHARQISTKHYISYNEAIINSVIENKRVLTVFIKNDDGSFFKQFNKNIESTVYHETSSLSQHEDLTTRKLFAAYLSSSVTGFIFEWLSNDDITDEAAKKALHQIHIHTMSTVTKTL</sequence>
<dbReference type="Pfam" id="PF14278">
    <property type="entry name" value="TetR_C_8"/>
    <property type="match status" value="1"/>
</dbReference>
<dbReference type="InterPro" id="IPR039532">
    <property type="entry name" value="TetR_C_Firmicutes"/>
</dbReference>
<evidence type="ECO:0000313" key="5">
    <source>
        <dbReference type="Proteomes" id="UP000243706"/>
    </source>
</evidence>
<dbReference type="PANTHER" id="PTHR43479:SF7">
    <property type="entry name" value="TETR-FAMILY TRANSCRIPTIONAL REGULATOR"/>
    <property type="match status" value="1"/>
</dbReference>
<dbReference type="InterPro" id="IPR050624">
    <property type="entry name" value="HTH-type_Tx_Regulator"/>
</dbReference>
<proteinExistence type="predicted"/>
<evidence type="ECO:0000256" key="2">
    <source>
        <dbReference type="PROSITE-ProRule" id="PRU00335"/>
    </source>
</evidence>
<dbReference type="GO" id="GO:0003677">
    <property type="term" value="F:DNA binding"/>
    <property type="evidence" value="ECO:0007669"/>
    <property type="project" value="UniProtKB-UniRule"/>
</dbReference>
<dbReference type="AlphaFoldDB" id="A0A240C6M4"/>
<dbReference type="SUPFAM" id="SSF46689">
    <property type="entry name" value="Homeodomain-like"/>
    <property type="match status" value="1"/>
</dbReference>
<accession>A0A240C6M4</accession>
<evidence type="ECO:0000256" key="1">
    <source>
        <dbReference type="ARBA" id="ARBA00023125"/>
    </source>
</evidence>
<dbReference type="PROSITE" id="PS50977">
    <property type="entry name" value="HTH_TETR_2"/>
    <property type="match status" value="1"/>
</dbReference>
<protein>
    <submittedName>
        <fullName evidence="4">Transcriptional regulator</fullName>
    </submittedName>
</protein>
<dbReference type="Gene3D" id="1.10.357.10">
    <property type="entry name" value="Tetracycline Repressor, domain 2"/>
    <property type="match status" value="1"/>
</dbReference>
<dbReference type="EMBL" id="LT906464">
    <property type="protein sequence ID" value="SNW03614.1"/>
    <property type="molecule type" value="Genomic_DNA"/>
</dbReference>
<dbReference type="Proteomes" id="UP000243706">
    <property type="component" value="Chromosome 1"/>
</dbReference>
<feature type="DNA-binding region" description="H-T-H motif" evidence="2">
    <location>
        <begin position="65"/>
        <end position="84"/>
    </location>
</feature>
<dbReference type="InterPro" id="IPR009057">
    <property type="entry name" value="Homeodomain-like_sf"/>
</dbReference>
<keyword evidence="1 2" id="KW-0238">DNA-binding</keyword>
<reference evidence="4 5" key="1">
    <citation type="submission" date="2017-06" db="EMBL/GenBank/DDBJ databases">
        <authorList>
            <consortium name="Pathogen Informatics"/>
        </authorList>
    </citation>
    <scope>NUCLEOTIDE SEQUENCE [LARGE SCALE GENOMIC DNA]</scope>
    <source>
        <strain evidence="4 5">NCTC13833</strain>
    </source>
</reference>
<organism evidence="4 5">
    <name type="scientific">Staphylococcus muscae</name>
    <dbReference type="NCBI Taxonomy" id="1294"/>
    <lineage>
        <taxon>Bacteria</taxon>
        <taxon>Bacillati</taxon>
        <taxon>Bacillota</taxon>
        <taxon>Bacilli</taxon>
        <taxon>Bacillales</taxon>
        <taxon>Staphylococcaceae</taxon>
        <taxon>Staphylococcus</taxon>
    </lineage>
</organism>
<evidence type="ECO:0000313" key="4">
    <source>
        <dbReference type="EMBL" id="SNW03614.1"/>
    </source>
</evidence>
<feature type="domain" description="HTH tetR-type" evidence="3">
    <location>
        <begin position="42"/>
        <end position="102"/>
    </location>
</feature>
<dbReference type="PANTHER" id="PTHR43479">
    <property type="entry name" value="ACREF/ENVCD OPERON REPRESSOR-RELATED"/>
    <property type="match status" value="1"/>
</dbReference>